<reference evidence="1 2" key="1">
    <citation type="submission" date="2016-06" db="EMBL/GenBank/DDBJ databases">
        <authorList>
            <person name="Kjaerup R.B."/>
            <person name="Dalgaard T.S."/>
            <person name="Juul-Madsen H.R."/>
        </authorList>
    </citation>
    <scope>NUCLEOTIDE SEQUENCE [LARGE SCALE GENOMIC DNA]</scope>
    <source>
        <strain evidence="1 2">1165133.8</strain>
    </source>
</reference>
<dbReference type="Proteomes" id="UP000093928">
    <property type="component" value="Unassembled WGS sequence"/>
</dbReference>
<organism evidence="1 2">
    <name type="scientific">Mycobacterium asiaticum</name>
    <dbReference type="NCBI Taxonomy" id="1790"/>
    <lineage>
        <taxon>Bacteria</taxon>
        <taxon>Bacillati</taxon>
        <taxon>Actinomycetota</taxon>
        <taxon>Actinomycetes</taxon>
        <taxon>Mycobacteriales</taxon>
        <taxon>Mycobacteriaceae</taxon>
        <taxon>Mycobacterium</taxon>
    </lineage>
</organism>
<comment type="caution">
    <text evidence="1">The sequence shown here is derived from an EMBL/GenBank/DDBJ whole genome shotgun (WGS) entry which is preliminary data.</text>
</comment>
<evidence type="ECO:0000313" key="1">
    <source>
        <dbReference type="EMBL" id="OBK25429.1"/>
    </source>
</evidence>
<evidence type="ECO:0000313" key="2">
    <source>
        <dbReference type="Proteomes" id="UP000093928"/>
    </source>
</evidence>
<sequence length="132" mass="13827">MLPQGFSTANCKEVDPTPPALERVMCEKSSDPNGPSHAVFLLYANNDDLAAALQGVGSSGYTVVSSCPGGQASPEKWSYGNSGQTAGQVECATSVENVATVIWTDNTKLRLGVVEGNGKDIAGLYNWWSAKS</sequence>
<dbReference type="AlphaFoldDB" id="A0A1A3NWN5"/>
<protein>
    <recommendedName>
        <fullName evidence="3">Serine/threonine protein kinase</fullName>
    </recommendedName>
</protein>
<gene>
    <name evidence="1" type="ORF">A5634_26485</name>
</gene>
<evidence type="ECO:0008006" key="3">
    <source>
        <dbReference type="Google" id="ProtNLM"/>
    </source>
</evidence>
<dbReference type="EMBL" id="LZLS01000138">
    <property type="protein sequence ID" value="OBK25429.1"/>
    <property type="molecule type" value="Genomic_DNA"/>
</dbReference>
<accession>A0A1A3NWN5</accession>
<name>A0A1A3NWN5_MYCAS</name>
<proteinExistence type="predicted"/>